<feature type="region of interest" description="Disordered" evidence="1">
    <location>
        <begin position="112"/>
        <end position="148"/>
    </location>
</feature>
<keyword evidence="2" id="KW-0732">Signal</keyword>
<dbReference type="GO" id="GO:0005576">
    <property type="term" value="C:extracellular region"/>
    <property type="evidence" value="ECO:0007669"/>
    <property type="project" value="InterPro"/>
</dbReference>
<dbReference type="InterPro" id="IPR001981">
    <property type="entry name" value="Colipase"/>
</dbReference>
<dbReference type="PANTHER" id="PTHR10041:SF5">
    <property type="entry name" value="LEUCINE-RICH COLIPASE-LIKE PROTEIN 1"/>
    <property type="match status" value="1"/>
</dbReference>
<sequence length="148" mass="15758">MKFLIFAAVIVFVVVEVTAPPPPPPSRPPGPTRPPKGKRCSTAEDCDAGECCIDGGIFKLGFCRKLATKGERCNLEDEITNNKYSRHCPCSDGLTCEAEKIIKAKFEDIVAGGSSSNTSKGELRVNERCVSPTSTSAAPETKVPGAKE</sequence>
<dbReference type="AlphaFoldDB" id="A0A8X6TJP5"/>
<accession>A0A8X6TJP5</accession>
<protein>
    <submittedName>
        <fullName evidence="3">Uncharacterized protein</fullName>
    </submittedName>
</protein>
<evidence type="ECO:0000256" key="2">
    <source>
        <dbReference type="SAM" id="SignalP"/>
    </source>
</evidence>
<feature type="signal peptide" evidence="2">
    <location>
        <begin position="1"/>
        <end position="19"/>
    </location>
</feature>
<comment type="caution">
    <text evidence="3">The sequence shown here is derived from an EMBL/GenBank/DDBJ whole genome shotgun (WGS) entry which is preliminary data.</text>
</comment>
<feature type="chain" id="PRO_5036477874" evidence="2">
    <location>
        <begin position="20"/>
        <end position="148"/>
    </location>
</feature>
<dbReference type="Proteomes" id="UP000887013">
    <property type="component" value="Unassembled WGS sequence"/>
</dbReference>
<feature type="compositionally biased region" description="Pro residues" evidence="1">
    <location>
        <begin position="20"/>
        <end position="34"/>
    </location>
</feature>
<evidence type="ECO:0000313" key="3">
    <source>
        <dbReference type="EMBL" id="GFT15255.1"/>
    </source>
</evidence>
<name>A0A8X6TJP5_NEPPI</name>
<dbReference type="GO" id="GO:0008047">
    <property type="term" value="F:enzyme activator activity"/>
    <property type="evidence" value="ECO:0007669"/>
    <property type="project" value="InterPro"/>
</dbReference>
<proteinExistence type="predicted"/>
<reference evidence="3" key="1">
    <citation type="submission" date="2020-08" db="EMBL/GenBank/DDBJ databases">
        <title>Multicomponent nature underlies the extraordinary mechanical properties of spider dragline silk.</title>
        <authorList>
            <person name="Kono N."/>
            <person name="Nakamura H."/>
            <person name="Mori M."/>
            <person name="Yoshida Y."/>
            <person name="Ohtoshi R."/>
            <person name="Malay A.D."/>
            <person name="Moran D.A.P."/>
            <person name="Tomita M."/>
            <person name="Numata K."/>
            <person name="Arakawa K."/>
        </authorList>
    </citation>
    <scope>NUCLEOTIDE SEQUENCE</scope>
</reference>
<keyword evidence="4" id="KW-1185">Reference proteome</keyword>
<dbReference type="PANTHER" id="PTHR10041">
    <property type="entry name" value="COLIPASE"/>
    <property type="match status" value="1"/>
</dbReference>
<evidence type="ECO:0000313" key="4">
    <source>
        <dbReference type="Proteomes" id="UP000887013"/>
    </source>
</evidence>
<evidence type="ECO:0000256" key="1">
    <source>
        <dbReference type="SAM" id="MobiDB-lite"/>
    </source>
</evidence>
<dbReference type="OrthoDB" id="6435808at2759"/>
<gene>
    <name evidence="3" type="ORF">NPIL_335161</name>
</gene>
<organism evidence="3 4">
    <name type="scientific">Nephila pilipes</name>
    <name type="common">Giant wood spider</name>
    <name type="synonym">Nephila maculata</name>
    <dbReference type="NCBI Taxonomy" id="299642"/>
    <lineage>
        <taxon>Eukaryota</taxon>
        <taxon>Metazoa</taxon>
        <taxon>Ecdysozoa</taxon>
        <taxon>Arthropoda</taxon>
        <taxon>Chelicerata</taxon>
        <taxon>Arachnida</taxon>
        <taxon>Araneae</taxon>
        <taxon>Araneomorphae</taxon>
        <taxon>Entelegynae</taxon>
        <taxon>Araneoidea</taxon>
        <taxon>Nephilidae</taxon>
        <taxon>Nephila</taxon>
    </lineage>
</organism>
<dbReference type="GO" id="GO:0007586">
    <property type="term" value="P:digestion"/>
    <property type="evidence" value="ECO:0007669"/>
    <property type="project" value="InterPro"/>
</dbReference>
<dbReference type="Gene3D" id="2.10.80.10">
    <property type="entry name" value="Lipase, subunit A"/>
    <property type="match status" value="1"/>
</dbReference>
<dbReference type="GO" id="GO:0016042">
    <property type="term" value="P:lipid catabolic process"/>
    <property type="evidence" value="ECO:0007669"/>
    <property type="project" value="InterPro"/>
</dbReference>
<dbReference type="EMBL" id="BMAW01104572">
    <property type="protein sequence ID" value="GFT15255.1"/>
    <property type="molecule type" value="Genomic_DNA"/>
</dbReference>
<feature type="region of interest" description="Disordered" evidence="1">
    <location>
        <begin position="20"/>
        <end position="39"/>
    </location>
</feature>